<dbReference type="Proteomes" id="UP000694856">
    <property type="component" value="Chromosome 35"/>
</dbReference>
<gene>
    <name evidence="3" type="primary">BAMBI</name>
</gene>
<feature type="compositionally biased region" description="Basic and acidic residues" evidence="1">
    <location>
        <begin position="103"/>
        <end position="114"/>
    </location>
</feature>
<evidence type="ECO:0000313" key="3">
    <source>
        <dbReference type="RefSeq" id="XP_032329509.1"/>
    </source>
</evidence>
<feature type="compositionally biased region" description="Gly residues" evidence="1">
    <location>
        <begin position="168"/>
        <end position="178"/>
    </location>
</feature>
<organism evidence="2 3">
    <name type="scientific">Camelus ferus</name>
    <name type="common">Wild bactrian camel</name>
    <name type="synonym">Camelus bactrianus ferus</name>
    <dbReference type="NCBI Taxonomy" id="419612"/>
    <lineage>
        <taxon>Eukaryota</taxon>
        <taxon>Metazoa</taxon>
        <taxon>Chordata</taxon>
        <taxon>Craniata</taxon>
        <taxon>Vertebrata</taxon>
        <taxon>Euteleostomi</taxon>
        <taxon>Mammalia</taxon>
        <taxon>Eutheria</taxon>
        <taxon>Laurasiatheria</taxon>
        <taxon>Artiodactyla</taxon>
        <taxon>Tylopoda</taxon>
        <taxon>Camelidae</taxon>
        <taxon>Camelus</taxon>
    </lineage>
</organism>
<evidence type="ECO:0000256" key="1">
    <source>
        <dbReference type="SAM" id="MobiDB-lite"/>
    </source>
</evidence>
<sequence length="349" mass="35879">MRGGGGGRLKAPQGSAAPLPASRLDALFGRTRPGGARLGSATGPRLPRRGGEGSEGGHAGPSRVSGDQKGSHALEDAGQRPSCEDHGGGSQRQRLARPAAPEGHGRTGLREGERGRRRAPARSPRRRRRSEPRGRARLTSVWARSPAAGLSDRSLAANRAAPALPGRDWGGAGAGRGQAGSPRGALFTARSQADLGRRRLEFAAGSFFALGVCAFEDWRAEGERSGAWSPPARPRRRAERRSRDCRVGRCSARPPAALHAPAAARSRAPGSTHALHAPGAVGCSCAAAPGASGATAAVGGRQWIATPATSSSGCSSNSAPWPCCSPKVKSDATVMPPTAWLLVICVNLS</sequence>
<feature type="compositionally biased region" description="Basic residues" evidence="1">
    <location>
        <begin position="115"/>
        <end position="130"/>
    </location>
</feature>
<accession>A0A8B8SI86</accession>
<name>A0A8B8SI86_CAMFR</name>
<feature type="compositionally biased region" description="Basic and acidic residues" evidence="1">
    <location>
        <begin position="69"/>
        <end position="87"/>
    </location>
</feature>
<proteinExistence type="predicted"/>
<protein>
    <submittedName>
        <fullName evidence="3">BMP and activin membrane-bound inhibitor homolog isoform X1</fullName>
    </submittedName>
</protein>
<dbReference type="AlphaFoldDB" id="A0A8B8SI86"/>
<dbReference type="RefSeq" id="XP_032329509.1">
    <property type="nucleotide sequence ID" value="XM_032473618.1"/>
</dbReference>
<evidence type="ECO:0000313" key="2">
    <source>
        <dbReference type="Proteomes" id="UP000694856"/>
    </source>
</evidence>
<keyword evidence="2" id="KW-1185">Reference proteome</keyword>
<dbReference type="KEGG" id="cfr:102519555"/>
<feature type="region of interest" description="Disordered" evidence="1">
    <location>
        <begin position="1"/>
        <end position="184"/>
    </location>
</feature>
<dbReference type="CTD" id="25805"/>
<reference evidence="3" key="1">
    <citation type="submission" date="2025-08" db="UniProtKB">
        <authorList>
            <consortium name="RefSeq"/>
        </authorList>
    </citation>
    <scope>IDENTIFICATION</scope>
    <source>
        <tissue evidence="3">Ear skin</tissue>
    </source>
</reference>
<feature type="region of interest" description="Disordered" evidence="1">
    <location>
        <begin position="223"/>
        <end position="247"/>
    </location>
</feature>
<dbReference type="GeneID" id="102519555"/>